<dbReference type="GeneID" id="89467532"/>
<evidence type="ECO:0008006" key="3">
    <source>
        <dbReference type="Google" id="ProtNLM"/>
    </source>
</evidence>
<dbReference type="PATRIC" id="fig|1131731.3.peg.3107"/>
<dbReference type="Pfam" id="PF09388">
    <property type="entry name" value="SpoOE-like"/>
    <property type="match status" value="1"/>
</dbReference>
<dbReference type="EMBL" id="AJLR01000124">
    <property type="protein sequence ID" value="EKN64018.1"/>
    <property type="molecule type" value="Genomic_DNA"/>
</dbReference>
<dbReference type="GO" id="GO:0043937">
    <property type="term" value="P:regulation of sporulation"/>
    <property type="evidence" value="ECO:0007669"/>
    <property type="project" value="InterPro"/>
</dbReference>
<organism evidence="1 2">
    <name type="scientific">Schinkia azotoformans LMG 9581</name>
    <dbReference type="NCBI Taxonomy" id="1131731"/>
    <lineage>
        <taxon>Bacteria</taxon>
        <taxon>Bacillati</taxon>
        <taxon>Bacillota</taxon>
        <taxon>Bacilli</taxon>
        <taxon>Bacillales</taxon>
        <taxon>Bacillaceae</taxon>
        <taxon>Calidifontibacillus/Schinkia group</taxon>
        <taxon>Schinkia</taxon>
    </lineage>
</organism>
<dbReference type="AlphaFoldDB" id="K6D7H5"/>
<dbReference type="Gene3D" id="4.10.280.10">
    <property type="entry name" value="Helix-loop-helix DNA-binding domain"/>
    <property type="match status" value="1"/>
</dbReference>
<evidence type="ECO:0000313" key="1">
    <source>
        <dbReference type="EMBL" id="EKN64018.1"/>
    </source>
</evidence>
<protein>
    <recommendedName>
        <fullName evidence="3">Aspartyl-phosphate phosphatase Spo0E family protein</fullName>
    </recommendedName>
</protein>
<dbReference type="InterPro" id="IPR018540">
    <property type="entry name" value="Spo0E-like"/>
</dbReference>
<dbReference type="RefSeq" id="WP_003332459.1">
    <property type="nucleotide sequence ID" value="NZ_AJLR01000124.1"/>
</dbReference>
<dbReference type="GO" id="GO:0046983">
    <property type="term" value="F:protein dimerization activity"/>
    <property type="evidence" value="ECO:0007669"/>
    <property type="project" value="InterPro"/>
</dbReference>
<dbReference type="Proteomes" id="UP000006315">
    <property type="component" value="Unassembled WGS sequence"/>
</dbReference>
<dbReference type="InterPro" id="IPR036638">
    <property type="entry name" value="HLH_DNA-bd_sf"/>
</dbReference>
<accession>K6D7H5</accession>
<evidence type="ECO:0000313" key="2">
    <source>
        <dbReference type="Proteomes" id="UP000006315"/>
    </source>
</evidence>
<sequence>MNTINSLAELEKQIDELRKSMIDIGTKKGLAHSDTVKISTELDKKLNIYRKMVSH</sequence>
<dbReference type="InterPro" id="IPR037208">
    <property type="entry name" value="Spo0E-like_sf"/>
</dbReference>
<proteinExistence type="predicted"/>
<keyword evidence="2" id="KW-1185">Reference proteome</keyword>
<comment type="caution">
    <text evidence="1">The sequence shown here is derived from an EMBL/GenBank/DDBJ whole genome shotgun (WGS) entry which is preliminary data.</text>
</comment>
<name>K6D7H5_SCHAZ</name>
<gene>
    <name evidence="1" type="ORF">BAZO_15194</name>
</gene>
<reference evidence="1 2" key="1">
    <citation type="journal article" date="2012" name="Front. Microbiol.">
        <title>Redundancy and modularity in membrane-associated dissimilatory nitrate reduction in Bacillus.</title>
        <authorList>
            <person name="Heylen K."/>
            <person name="Keltjens J."/>
        </authorList>
    </citation>
    <scope>NUCLEOTIDE SEQUENCE [LARGE SCALE GENOMIC DNA]</scope>
    <source>
        <strain evidence="1 2">LMG 9581</strain>
    </source>
</reference>
<dbReference type="SUPFAM" id="SSF140500">
    <property type="entry name" value="BAS1536-like"/>
    <property type="match status" value="1"/>
</dbReference>